<organism evidence="2 3">
    <name type="scientific">Methylobacterium longum</name>
    <dbReference type="NCBI Taxonomy" id="767694"/>
    <lineage>
        <taxon>Bacteria</taxon>
        <taxon>Pseudomonadati</taxon>
        <taxon>Pseudomonadota</taxon>
        <taxon>Alphaproteobacteria</taxon>
        <taxon>Hyphomicrobiales</taxon>
        <taxon>Methylobacteriaceae</taxon>
        <taxon>Methylobacterium</taxon>
    </lineage>
</organism>
<feature type="transmembrane region" description="Helical" evidence="1">
    <location>
        <begin position="12"/>
        <end position="29"/>
    </location>
</feature>
<keyword evidence="1" id="KW-0812">Transmembrane</keyword>
<dbReference type="EMBL" id="JAUFPT010000118">
    <property type="protein sequence ID" value="MDN3574872.1"/>
    <property type="molecule type" value="Genomic_DNA"/>
</dbReference>
<protein>
    <submittedName>
        <fullName evidence="2">TIGR02281 family clan AA aspartic protease</fullName>
        <ecNumber evidence="2">3.4.23.-</ecNumber>
    </submittedName>
</protein>
<keyword evidence="1" id="KW-1133">Transmembrane helix</keyword>
<dbReference type="Gene3D" id="2.40.70.10">
    <property type="entry name" value="Acid Proteases"/>
    <property type="match status" value="1"/>
</dbReference>
<dbReference type="NCBIfam" id="TIGR02281">
    <property type="entry name" value="clan_AA_DTGA"/>
    <property type="match status" value="1"/>
</dbReference>
<dbReference type="Pfam" id="PF13975">
    <property type="entry name" value="gag-asp_proteas"/>
    <property type="match status" value="1"/>
</dbReference>
<name>A0ABT8AZ39_9HYPH</name>
<evidence type="ECO:0000256" key="1">
    <source>
        <dbReference type="SAM" id="Phobius"/>
    </source>
</evidence>
<keyword evidence="2" id="KW-0645">Protease</keyword>
<proteinExistence type="predicted"/>
<evidence type="ECO:0000313" key="2">
    <source>
        <dbReference type="EMBL" id="MDN3574872.1"/>
    </source>
</evidence>
<keyword evidence="3" id="KW-1185">Reference proteome</keyword>
<dbReference type="GO" id="GO:0008233">
    <property type="term" value="F:peptidase activity"/>
    <property type="evidence" value="ECO:0007669"/>
    <property type="project" value="UniProtKB-KW"/>
</dbReference>
<evidence type="ECO:0000313" key="3">
    <source>
        <dbReference type="Proteomes" id="UP001244297"/>
    </source>
</evidence>
<accession>A0ABT8AZ39</accession>
<keyword evidence="2" id="KW-0378">Hydrolase</keyword>
<keyword evidence="1" id="KW-0472">Membrane</keyword>
<dbReference type="InterPro" id="IPR021109">
    <property type="entry name" value="Peptidase_aspartic_dom_sf"/>
</dbReference>
<dbReference type="RefSeq" id="WP_238290821.1">
    <property type="nucleotide sequence ID" value="NZ_BPQS01000028.1"/>
</dbReference>
<dbReference type="InterPro" id="IPR011969">
    <property type="entry name" value="Clan_AA_Asp_peptidase_C"/>
</dbReference>
<sequence>MNPIVRIEAGSVRTFVVVCTIGFLSVTAFQKLRERLRPDPTVAVAAAPPADGMVAGVALQAGRNGHFFVNALMDGRALPMMVDTGASSCAFSEEDADRIGIRVAPGDFSRVWNTANGTVRVAPIRIGLMQIGSITVRDVEAVVIPRGRLGTSLLGMSFLRRLRDFSVSGATMTLRG</sequence>
<dbReference type="Proteomes" id="UP001244297">
    <property type="component" value="Unassembled WGS sequence"/>
</dbReference>
<gene>
    <name evidence="2" type="ORF">QWZ18_30295</name>
</gene>
<dbReference type="CDD" id="cd05483">
    <property type="entry name" value="retropepsin_like_bacteria"/>
    <property type="match status" value="1"/>
</dbReference>
<dbReference type="EC" id="3.4.23.-" evidence="2"/>
<dbReference type="InterPro" id="IPR034122">
    <property type="entry name" value="Retropepsin-like_bacterial"/>
</dbReference>
<comment type="caution">
    <text evidence="2">The sequence shown here is derived from an EMBL/GenBank/DDBJ whole genome shotgun (WGS) entry which is preliminary data.</text>
</comment>
<dbReference type="GO" id="GO:0006508">
    <property type="term" value="P:proteolysis"/>
    <property type="evidence" value="ECO:0007669"/>
    <property type="project" value="UniProtKB-KW"/>
</dbReference>
<dbReference type="SUPFAM" id="SSF50630">
    <property type="entry name" value="Acid proteases"/>
    <property type="match status" value="1"/>
</dbReference>
<reference evidence="3" key="1">
    <citation type="journal article" date="2019" name="Int. J. Syst. Evol. Microbiol.">
        <title>The Global Catalogue of Microorganisms (GCM) 10K type strain sequencing project: providing services to taxonomists for standard genome sequencing and annotation.</title>
        <authorList>
            <consortium name="The Broad Institute Genomics Platform"/>
            <consortium name="The Broad Institute Genome Sequencing Center for Infectious Disease"/>
            <person name="Wu L."/>
            <person name="Ma J."/>
        </authorList>
    </citation>
    <scope>NUCLEOTIDE SEQUENCE [LARGE SCALE GENOMIC DNA]</scope>
    <source>
        <strain evidence="3">CECT 7806</strain>
    </source>
</reference>